<feature type="transmembrane region" description="Helical" evidence="2">
    <location>
        <begin position="43"/>
        <end position="61"/>
    </location>
</feature>
<feature type="region of interest" description="Disordered" evidence="1">
    <location>
        <begin position="189"/>
        <end position="268"/>
    </location>
</feature>
<organism evidence="3 4">
    <name type="scientific">Amycolatopsis rhizosphaerae</name>
    <dbReference type="NCBI Taxonomy" id="2053003"/>
    <lineage>
        <taxon>Bacteria</taxon>
        <taxon>Bacillati</taxon>
        <taxon>Actinomycetota</taxon>
        <taxon>Actinomycetes</taxon>
        <taxon>Pseudonocardiales</taxon>
        <taxon>Pseudonocardiaceae</taxon>
        <taxon>Amycolatopsis</taxon>
    </lineage>
</organism>
<feature type="transmembrane region" description="Helical" evidence="2">
    <location>
        <begin position="153"/>
        <end position="174"/>
    </location>
</feature>
<feature type="transmembrane region" description="Helical" evidence="2">
    <location>
        <begin position="20"/>
        <end position="37"/>
    </location>
</feature>
<proteinExistence type="predicted"/>
<keyword evidence="4" id="KW-1185">Reference proteome</keyword>
<keyword evidence="2" id="KW-0812">Transmembrane</keyword>
<sequence>MAEEKKDGTSASAGLKPAQVIASALAAVTAAFLGSTLGVAGTIAGAGIASLVTTVGGELYLRSLRKTREAARRTKEALTHATDTRLRQETRFAEPPPGRPRNPLVRPPEPHDPYRTQRITPVGAGDRTVYLPRPGAGPATTPPPHQPWWKRRWAVIGAASVAAFVVGMLAITGFEKLIGHPISGGTGTTFGQVVRPGAPATTTTQQPSTVTRTQSVSPSTAPSSSGQSTAATTTTPSSQTPSSPAPAGTSSAPPSVSTTKTAASPTSP</sequence>
<reference evidence="3 4" key="2">
    <citation type="submission" date="2019-08" db="EMBL/GenBank/DDBJ databases">
        <title>Amycolatopsis acidicola sp. nov., isolated from peat swamp forest soil.</title>
        <authorList>
            <person name="Srisuk N."/>
        </authorList>
    </citation>
    <scope>NUCLEOTIDE SEQUENCE [LARGE SCALE GENOMIC DNA]</scope>
    <source>
        <strain evidence="3 4">TBRC 6029</strain>
    </source>
</reference>
<feature type="region of interest" description="Disordered" evidence="1">
    <location>
        <begin position="71"/>
        <end position="119"/>
    </location>
</feature>
<evidence type="ECO:0000313" key="3">
    <source>
        <dbReference type="EMBL" id="TVT27503.1"/>
    </source>
</evidence>
<dbReference type="AlphaFoldDB" id="A0A558ATA2"/>
<dbReference type="EMBL" id="VJWX01000471">
    <property type="protein sequence ID" value="TVT27503.1"/>
    <property type="molecule type" value="Genomic_DNA"/>
</dbReference>
<dbReference type="Proteomes" id="UP000320011">
    <property type="component" value="Unassembled WGS sequence"/>
</dbReference>
<dbReference type="RefSeq" id="WP_144592375.1">
    <property type="nucleotide sequence ID" value="NZ_VJWX01000471.1"/>
</dbReference>
<accession>A0A558ATA2</accession>
<dbReference type="OrthoDB" id="3635915at2"/>
<keyword evidence="2" id="KW-0472">Membrane</keyword>
<evidence type="ECO:0000256" key="2">
    <source>
        <dbReference type="SAM" id="Phobius"/>
    </source>
</evidence>
<name>A0A558ATA2_9PSEU</name>
<gene>
    <name evidence="3" type="ORF">FNH05_30850</name>
</gene>
<evidence type="ECO:0000313" key="4">
    <source>
        <dbReference type="Proteomes" id="UP000320011"/>
    </source>
</evidence>
<feature type="compositionally biased region" description="Basic and acidic residues" evidence="1">
    <location>
        <begin position="71"/>
        <end position="92"/>
    </location>
</feature>
<keyword evidence="2" id="KW-1133">Transmembrane helix</keyword>
<comment type="caution">
    <text evidence="3">The sequence shown here is derived from an EMBL/GenBank/DDBJ whole genome shotgun (WGS) entry which is preliminary data.</text>
</comment>
<evidence type="ECO:0000256" key="1">
    <source>
        <dbReference type="SAM" id="MobiDB-lite"/>
    </source>
</evidence>
<protein>
    <submittedName>
        <fullName evidence="3">Uncharacterized protein</fullName>
    </submittedName>
</protein>
<reference evidence="3 4" key="1">
    <citation type="submission" date="2019-07" db="EMBL/GenBank/DDBJ databases">
        <authorList>
            <person name="Duangmal K."/>
            <person name="Teo W.F.A."/>
        </authorList>
    </citation>
    <scope>NUCLEOTIDE SEQUENCE [LARGE SCALE GENOMIC DNA]</scope>
    <source>
        <strain evidence="3 4">TBRC 6029</strain>
    </source>
</reference>
<feature type="compositionally biased region" description="Low complexity" evidence="1">
    <location>
        <begin position="201"/>
        <end position="268"/>
    </location>
</feature>